<dbReference type="Proteomes" id="UP000610862">
    <property type="component" value="Unassembled WGS sequence"/>
</dbReference>
<evidence type="ECO:0000256" key="4">
    <source>
        <dbReference type="ARBA" id="ARBA00022989"/>
    </source>
</evidence>
<feature type="transmembrane region" description="Helical" evidence="6">
    <location>
        <begin position="104"/>
        <end position="129"/>
    </location>
</feature>
<dbReference type="PANTHER" id="PTHR43478">
    <property type="entry name" value="NA+/H+ ANTIPORTER-RELATED"/>
    <property type="match status" value="1"/>
</dbReference>
<keyword evidence="2" id="KW-1003">Cell membrane</keyword>
<feature type="transmembrane region" description="Helical" evidence="6">
    <location>
        <begin position="193"/>
        <end position="213"/>
    </location>
</feature>
<evidence type="ECO:0000256" key="3">
    <source>
        <dbReference type="ARBA" id="ARBA00022692"/>
    </source>
</evidence>
<keyword evidence="5 6" id="KW-0472">Membrane</keyword>
<evidence type="ECO:0000259" key="7">
    <source>
        <dbReference type="Pfam" id="PF03553"/>
    </source>
</evidence>
<evidence type="ECO:0000313" key="9">
    <source>
        <dbReference type="Proteomes" id="UP000610862"/>
    </source>
</evidence>
<dbReference type="PANTHER" id="PTHR43478:SF1">
    <property type="entry name" value="NA+_H+ ANTIPORTER NHAC-LIKE C-TERMINAL DOMAIN-CONTAINING PROTEIN"/>
    <property type="match status" value="1"/>
</dbReference>
<feature type="transmembrane region" description="Helical" evidence="6">
    <location>
        <begin position="16"/>
        <end position="42"/>
    </location>
</feature>
<comment type="caution">
    <text evidence="8">The sequence shown here is derived from an EMBL/GenBank/DDBJ whole genome shotgun (WGS) entry which is preliminary data.</text>
</comment>
<feature type="transmembrane region" description="Helical" evidence="6">
    <location>
        <begin position="150"/>
        <end position="173"/>
    </location>
</feature>
<evidence type="ECO:0000256" key="6">
    <source>
        <dbReference type="SAM" id="Phobius"/>
    </source>
</evidence>
<feature type="transmembrane region" description="Helical" evidence="6">
    <location>
        <begin position="434"/>
        <end position="455"/>
    </location>
</feature>
<dbReference type="InterPro" id="IPR018461">
    <property type="entry name" value="Na/H_Antiport_NhaC-like_C"/>
</dbReference>
<keyword evidence="9" id="KW-1185">Reference proteome</keyword>
<feature type="transmembrane region" description="Helical" evidence="6">
    <location>
        <begin position="308"/>
        <end position="325"/>
    </location>
</feature>
<dbReference type="AlphaFoldDB" id="A0A926I8P0"/>
<feature type="transmembrane region" description="Helical" evidence="6">
    <location>
        <begin position="252"/>
        <end position="272"/>
    </location>
</feature>
<feature type="domain" description="Na+/H+ antiporter NhaC-like C-terminal" evidence="7">
    <location>
        <begin position="154"/>
        <end position="453"/>
    </location>
</feature>
<dbReference type="GO" id="GO:0005886">
    <property type="term" value="C:plasma membrane"/>
    <property type="evidence" value="ECO:0007669"/>
    <property type="project" value="UniProtKB-SubCell"/>
</dbReference>
<keyword evidence="3 6" id="KW-0812">Transmembrane</keyword>
<organism evidence="8 9">
    <name type="scientific">Lentihominibacter hominis</name>
    <dbReference type="NCBI Taxonomy" id="2763645"/>
    <lineage>
        <taxon>Bacteria</taxon>
        <taxon>Bacillati</taxon>
        <taxon>Bacillota</taxon>
        <taxon>Clostridia</taxon>
        <taxon>Peptostreptococcales</taxon>
        <taxon>Anaerovoracaceae</taxon>
        <taxon>Lentihominibacter</taxon>
    </lineage>
</organism>
<feature type="transmembrane region" description="Helical" evidence="6">
    <location>
        <begin position="345"/>
        <end position="364"/>
    </location>
</feature>
<gene>
    <name evidence="8" type="ORF">H8692_00885</name>
</gene>
<dbReference type="EMBL" id="JACRTA010000001">
    <property type="protein sequence ID" value="MBC8567318.1"/>
    <property type="molecule type" value="Genomic_DNA"/>
</dbReference>
<sequence length="456" mass="49698">MSSGFEWLCLIPPLFIIVWAVVTKKTFSALIIGAALSYVLMYKDDFFKPFVDSLYSVLMDADTIWVILLTIFIGIFIELVTHSGGVDALTQYILKVATNQRRTLLSTFILGLSFFIGDVSNIGTVGAAMKKTSDKNRIPREALAYILDSTAAPVCIMVPVSSWGVFFAGIFMAEKSLDLTGTAMSNYLHVIPFMFYSMAAILVVFLFSAGWLPKMGMMKTAYKRVESGGNVYSERSSYLNEGKRESDMEKPAAWKILLFVIPLVILVVWAIKGMFMEGAMIAIGICGVIYIPLRVMGFSDYCRNCMNGFKNMISPVIIIVGAFMVRDALIAMELPEYISEAVESVLSPAIFPALTFVAVAVLSFTTGSNWGVPAVMVPIIVPIAISIGCNPFIILGAIACGGCFGSHACFYSDATVFTSAVCKIENMDHALSQLPYCILSAVITVIAYLAAGIMMM</sequence>
<feature type="transmembrane region" description="Helical" evidence="6">
    <location>
        <begin position="278"/>
        <end position="296"/>
    </location>
</feature>
<feature type="transmembrane region" description="Helical" evidence="6">
    <location>
        <begin position="376"/>
        <end position="398"/>
    </location>
</feature>
<proteinExistence type="predicted"/>
<evidence type="ECO:0000256" key="2">
    <source>
        <dbReference type="ARBA" id="ARBA00022475"/>
    </source>
</evidence>
<feature type="transmembrane region" description="Helical" evidence="6">
    <location>
        <begin position="63"/>
        <end position="84"/>
    </location>
</feature>
<comment type="subcellular location">
    <subcellularLocation>
        <location evidence="1">Cell membrane</location>
        <topology evidence="1">Multi-pass membrane protein</topology>
    </subcellularLocation>
</comment>
<dbReference type="Pfam" id="PF03553">
    <property type="entry name" value="Na_H_antiporter"/>
    <property type="match status" value="1"/>
</dbReference>
<evidence type="ECO:0000256" key="1">
    <source>
        <dbReference type="ARBA" id="ARBA00004651"/>
    </source>
</evidence>
<name>A0A926I8P0_9FIRM</name>
<keyword evidence="4 6" id="KW-1133">Transmembrane helix</keyword>
<evidence type="ECO:0000256" key="5">
    <source>
        <dbReference type="ARBA" id="ARBA00023136"/>
    </source>
</evidence>
<dbReference type="RefSeq" id="WP_187524772.1">
    <property type="nucleotide sequence ID" value="NZ_JACRTA010000001.1"/>
</dbReference>
<protein>
    <submittedName>
        <fullName evidence="8">Sodium:proton antiporter</fullName>
    </submittedName>
</protein>
<accession>A0A926I8P0</accession>
<evidence type="ECO:0000313" key="8">
    <source>
        <dbReference type="EMBL" id="MBC8567318.1"/>
    </source>
</evidence>
<reference evidence="8" key="1">
    <citation type="submission" date="2020-08" db="EMBL/GenBank/DDBJ databases">
        <title>Genome public.</title>
        <authorList>
            <person name="Liu C."/>
            <person name="Sun Q."/>
        </authorList>
    </citation>
    <scope>NUCLEOTIDE SEQUENCE</scope>
    <source>
        <strain evidence="8">NSJ-24</strain>
    </source>
</reference>